<dbReference type="GO" id="GO:0019288">
    <property type="term" value="P:isopentenyl diphosphate biosynthetic process, methylerythritol 4-phosphate pathway"/>
    <property type="evidence" value="ECO:0007669"/>
    <property type="project" value="UniProtKB-UniRule"/>
</dbReference>
<evidence type="ECO:0000259" key="9">
    <source>
        <dbReference type="Pfam" id="PF26540"/>
    </source>
</evidence>
<comment type="pathway">
    <text evidence="7">Isoprenoid biosynthesis; isopentenyl diphosphate biosynthesis via DXP pathway; isopentenyl diphosphate from 1-deoxy-D-xylulose 5-phosphate: step 5/6.</text>
</comment>
<evidence type="ECO:0000256" key="4">
    <source>
        <dbReference type="ARBA" id="ARBA00023004"/>
    </source>
</evidence>
<feature type="binding site" evidence="7">
    <location>
        <position position="273"/>
    </location>
    <ligand>
        <name>[4Fe-4S] cluster</name>
        <dbReference type="ChEBI" id="CHEBI:49883"/>
    </ligand>
</feature>
<evidence type="ECO:0000256" key="5">
    <source>
        <dbReference type="ARBA" id="ARBA00023014"/>
    </source>
</evidence>
<organism evidence="10 11">
    <name type="scientific">Aliidiomarina minuta</name>
    <dbReference type="NCBI Taxonomy" id="880057"/>
    <lineage>
        <taxon>Bacteria</taxon>
        <taxon>Pseudomonadati</taxon>
        <taxon>Pseudomonadota</taxon>
        <taxon>Gammaproteobacteria</taxon>
        <taxon>Alteromonadales</taxon>
        <taxon>Idiomarinaceae</taxon>
        <taxon>Aliidiomarina</taxon>
    </lineage>
</organism>
<evidence type="ECO:0000256" key="2">
    <source>
        <dbReference type="ARBA" id="ARBA00022723"/>
    </source>
</evidence>
<dbReference type="NCBIfam" id="TIGR00612">
    <property type="entry name" value="ispG_gcpE"/>
    <property type="match status" value="1"/>
</dbReference>
<dbReference type="RefSeq" id="WP_126803256.1">
    <property type="nucleotide sequence ID" value="NZ_PIPL01000001.1"/>
</dbReference>
<dbReference type="Gene3D" id="3.30.413.10">
    <property type="entry name" value="Sulfite Reductase Hemoprotein, domain 1"/>
    <property type="match status" value="1"/>
</dbReference>
<dbReference type="PANTHER" id="PTHR30454:SF0">
    <property type="entry name" value="4-HYDROXY-3-METHYLBUT-2-EN-1-YL DIPHOSPHATE SYNTHASE (FERREDOXIN), CHLOROPLASTIC"/>
    <property type="match status" value="1"/>
</dbReference>
<dbReference type="NCBIfam" id="NF001540">
    <property type="entry name" value="PRK00366.1"/>
    <property type="match status" value="1"/>
</dbReference>
<evidence type="ECO:0000256" key="1">
    <source>
        <dbReference type="ARBA" id="ARBA00022485"/>
    </source>
</evidence>
<comment type="similarity">
    <text evidence="7">Belongs to the IspG family.</text>
</comment>
<gene>
    <name evidence="7" type="primary">ispG</name>
    <name evidence="10" type="ORF">CWE09_06975</name>
</gene>
<evidence type="ECO:0000256" key="3">
    <source>
        <dbReference type="ARBA" id="ARBA00023002"/>
    </source>
</evidence>
<protein>
    <recommendedName>
        <fullName evidence="7">4-hydroxy-3-methylbut-2-en-1-yl diphosphate synthase (flavodoxin)</fullName>
        <ecNumber evidence="7">1.17.7.3</ecNumber>
    </recommendedName>
    <alternativeName>
        <fullName evidence="7">1-hydroxy-2-methyl-2-(E)-butenyl 4-diphosphate synthase</fullName>
    </alternativeName>
</protein>
<dbReference type="PIRSF" id="PIRSF004640">
    <property type="entry name" value="IspG"/>
    <property type="match status" value="1"/>
</dbReference>
<evidence type="ECO:0000259" key="8">
    <source>
        <dbReference type="Pfam" id="PF04551"/>
    </source>
</evidence>
<dbReference type="Gene3D" id="3.20.20.20">
    <property type="entry name" value="Dihydropteroate synthase-like"/>
    <property type="match status" value="1"/>
</dbReference>
<sequence length="379" mass="40891">MLSESPIQRRQSRRIYVGDVPIGDGAPIAVQSMTNTSTTDVAATVAQIQALAKAGADLVRVSVPTMDAAEAFKLIKQQSTVPLIADIHFDYRIALKVAEYGVDCLRINPGNIGNEARIRSVVDCAREHNIPIRIGVNGGSLERDLQEKYGEPTGAALVESAMRHVDILQRLNFHDFKVSVKASDVFLAVDAYRLLAKEIEQPLHLGITEAGGARSGAVKSAVGMGMLLAEGIGDTLRVSLAADPVEEIKVGFDILKSLRIRSRGINFIACPSCSRQEFDVIATVNALEQRLEDITTPMDVSIIGCVVNGPGEALISDLGLAGAKNKSGLYIDGERQKERLSNDDLVDALERKIRARVSKQQDSQQIAITQVDADNSQPL</sequence>
<feature type="binding site" evidence="7">
    <location>
        <position position="312"/>
    </location>
    <ligand>
        <name>[4Fe-4S] cluster</name>
        <dbReference type="ChEBI" id="CHEBI:49883"/>
    </ligand>
</feature>
<evidence type="ECO:0000256" key="6">
    <source>
        <dbReference type="ARBA" id="ARBA00023229"/>
    </source>
</evidence>
<comment type="caution">
    <text evidence="10">The sequence shown here is derived from an EMBL/GenBank/DDBJ whole genome shotgun (WGS) entry which is preliminary data.</text>
</comment>
<keyword evidence="11" id="KW-1185">Reference proteome</keyword>
<dbReference type="HAMAP" id="MF_00159">
    <property type="entry name" value="IspG"/>
    <property type="match status" value="1"/>
</dbReference>
<dbReference type="InterPro" id="IPR004588">
    <property type="entry name" value="IspG_bac-typ"/>
</dbReference>
<feature type="domain" description="IspG TIM-barrel" evidence="8">
    <location>
        <begin position="13"/>
        <end position="251"/>
    </location>
</feature>
<evidence type="ECO:0000313" key="11">
    <source>
        <dbReference type="Proteomes" id="UP000288293"/>
    </source>
</evidence>
<proteinExistence type="inferred from homology"/>
<dbReference type="GO" id="GO:0046429">
    <property type="term" value="F:4-hydroxy-3-methylbut-2-en-1-yl diphosphate synthase activity (ferredoxin)"/>
    <property type="evidence" value="ECO:0007669"/>
    <property type="project" value="UniProtKB-UniRule"/>
</dbReference>
<dbReference type="GO" id="GO:0051539">
    <property type="term" value="F:4 iron, 4 sulfur cluster binding"/>
    <property type="evidence" value="ECO:0007669"/>
    <property type="project" value="UniProtKB-UniRule"/>
</dbReference>
<keyword evidence="4 7" id="KW-0408">Iron</keyword>
<dbReference type="SUPFAM" id="SSF51604">
    <property type="entry name" value="Enolase C-terminal domain-like"/>
    <property type="match status" value="1"/>
</dbReference>
<dbReference type="UniPathway" id="UPA00056">
    <property type="reaction ID" value="UER00096"/>
</dbReference>
<accession>A0A432W8L0</accession>
<comment type="catalytic activity">
    <reaction evidence="7">
        <text>(2E)-4-hydroxy-3-methylbut-2-enyl diphosphate + oxidized [flavodoxin] + H2O + 2 H(+) = 2-C-methyl-D-erythritol 2,4-cyclic diphosphate + reduced [flavodoxin]</text>
        <dbReference type="Rhea" id="RHEA:43604"/>
        <dbReference type="Rhea" id="RHEA-COMP:10622"/>
        <dbReference type="Rhea" id="RHEA-COMP:10623"/>
        <dbReference type="ChEBI" id="CHEBI:15377"/>
        <dbReference type="ChEBI" id="CHEBI:15378"/>
        <dbReference type="ChEBI" id="CHEBI:57618"/>
        <dbReference type="ChEBI" id="CHEBI:58210"/>
        <dbReference type="ChEBI" id="CHEBI:58483"/>
        <dbReference type="ChEBI" id="CHEBI:128753"/>
        <dbReference type="EC" id="1.17.7.3"/>
    </reaction>
</comment>
<dbReference type="AlphaFoldDB" id="A0A432W8L0"/>
<dbReference type="InterPro" id="IPR058578">
    <property type="entry name" value="IspG_TIM"/>
</dbReference>
<keyword evidence="3 7" id="KW-0560">Oxidoreductase</keyword>
<dbReference type="EC" id="1.17.7.3" evidence="7"/>
<feature type="domain" description="IspG C-terminal" evidence="9">
    <location>
        <begin position="266"/>
        <end position="354"/>
    </location>
</feature>
<evidence type="ECO:0000256" key="7">
    <source>
        <dbReference type="HAMAP-Rule" id="MF_00159"/>
    </source>
</evidence>
<dbReference type="Pfam" id="PF04551">
    <property type="entry name" value="GcpE"/>
    <property type="match status" value="1"/>
</dbReference>
<dbReference type="FunFam" id="3.20.20.20:FF:000001">
    <property type="entry name" value="4-hydroxy-3-methylbut-2-en-1-yl diphosphate synthase (flavodoxin)"/>
    <property type="match status" value="1"/>
</dbReference>
<dbReference type="EMBL" id="PIPL01000001">
    <property type="protein sequence ID" value="RUO26444.1"/>
    <property type="molecule type" value="Genomic_DNA"/>
</dbReference>
<dbReference type="InterPro" id="IPR045854">
    <property type="entry name" value="NO2/SO3_Rdtase_4Fe4S_sf"/>
</dbReference>
<dbReference type="PANTHER" id="PTHR30454">
    <property type="entry name" value="4-HYDROXY-3-METHYLBUT-2-EN-1-YL DIPHOSPHATE SYNTHASE"/>
    <property type="match status" value="1"/>
</dbReference>
<dbReference type="InterPro" id="IPR058579">
    <property type="entry name" value="IspG_C"/>
</dbReference>
<feature type="binding site" evidence="7">
    <location>
        <position position="305"/>
    </location>
    <ligand>
        <name>[4Fe-4S] cluster</name>
        <dbReference type="ChEBI" id="CHEBI:49883"/>
    </ligand>
</feature>
<dbReference type="GO" id="GO:0141197">
    <property type="term" value="F:4-hydroxy-3-methylbut-2-enyl-diphosphate synthase activity (flavodoxin)"/>
    <property type="evidence" value="ECO:0007669"/>
    <property type="project" value="UniProtKB-EC"/>
</dbReference>
<evidence type="ECO:0000313" key="10">
    <source>
        <dbReference type="EMBL" id="RUO26444.1"/>
    </source>
</evidence>
<dbReference type="InterPro" id="IPR011005">
    <property type="entry name" value="Dihydropteroate_synth-like_sf"/>
</dbReference>
<dbReference type="SUPFAM" id="SSF56014">
    <property type="entry name" value="Nitrite and sulphite reductase 4Fe-4S domain-like"/>
    <property type="match status" value="1"/>
</dbReference>
<dbReference type="Pfam" id="PF26540">
    <property type="entry name" value="GcpE_C"/>
    <property type="match status" value="1"/>
</dbReference>
<dbReference type="Proteomes" id="UP000288293">
    <property type="component" value="Unassembled WGS sequence"/>
</dbReference>
<keyword evidence="5 7" id="KW-0411">Iron-sulfur</keyword>
<dbReference type="OrthoDB" id="9803214at2"/>
<name>A0A432W8L0_9GAMM</name>
<dbReference type="InterPro" id="IPR036849">
    <property type="entry name" value="Enolase-like_C_sf"/>
</dbReference>
<comment type="cofactor">
    <cofactor evidence="7">
        <name>[4Fe-4S] cluster</name>
        <dbReference type="ChEBI" id="CHEBI:49883"/>
    </cofactor>
    <text evidence="7">Binds 1 [4Fe-4S] cluster.</text>
</comment>
<reference evidence="10 11" key="1">
    <citation type="journal article" date="2011" name="Front. Microbiol.">
        <title>Genomic signatures of strain selection and enhancement in Bacillus atrophaeus var. globigii, a historical biowarfare simulant.</title>
        <authorList>
            <person name="Gibbons H.S."/>
            <person name="Broomall S.M."/>
            <person name="McNew L.A."/>
            <person name="Daligault H."/>
            <person name="Chapman C."/>
            <person name="Bruce D."/>
            <person name="Karavis M."/>
            <person name="Krepps M."/>
            <person name="McGregor P.A."/>
            <person name="Hong C."/>
            <person name="Park K.H."/>
            <person name="Akmal A."/>
            <person name="Feldman A."/>
            <person name="Lin J.S."/>
            <person name="Chang W.E."/>
            <person name="Higgs B.W."/>
            <person name="Demirev P."/>
            <person name="Lindquist J."/>
            <person name="Liem A."/>
            <person name="Fochler E."/>
            <person name="Read T.D."/>
            <person name="Tapia R."/>
            <person name="Johnson S."/>
            <person name="Bishop-Lilly K.A."/>
            <person name="Detter C."/>
            <person name="Han C."/>
            <person name="Sozhamannan S."/>
            <person name="Rosenzweig C.N."/>
            <person name="Skowronski E.W."/>
        </authorList>
    </citation>
    <scope>NUCLEOTIDE SEQUENCE [LARGE SCALE GENOMIC DNA]</scope>
    <source>
        <strain evidence="10 11">MLST1</strain>
    </source>
</reference>
<comment type="function">
    <text evidence="7">Converts 2C-methyl-D-erythritol 2,4-cyclodiphosphate (ME-2,4cPP) into 1-hydroxy-2-methyl-2-(E)-butenyl 4-diphosphate.</text>
</comment>
<dbReference type="GO" id="GO:0016114">
    <property type="term" value="P:terpenoid biosynthetic process"/>
    <property type="evidence" value="ECO:0007669"/>
    <property type="project" value="InterPro"/>
</dbReference>
<feature type="binding site" evidence="7">
    <location>
        <position position="270"/>
    </location>
    <ligand>
        <name>[4Fe-4S] cluster</name>
        <dbReference type="ChEBI" id="CHEBI:49883"/>
    </ligand>
</feature>
<keyword evidence="1 7" id="KW-0004">4Fe-4S</keyword>
<dbReference type="InterPro" id="IPR016425">
    <property type="entry name" value="IspG_bac"/>
</dbReference>
<keyword evidence="6 7" id="KW-0414">Isoprene biosynthesis</keyword>
<keyword evidence="2 7" id="KW-0479">Metal-binding</keyword>
<dbReference type="GO" id="GO:0005506">
    <property type="term" value="F:iron ion binding"/>
    <property type="evidence" value="ECO:0007669"/>
    <property type="project" value="InterPro"/>
</dbReference>